<dbReference type="Proteomes" id="UP000064967">
    <property type="component" value="Chromosome"/>
</dbReference>
<proteinExistence type="predicted"/>
<keyword evidence="3" id="KW-1185">Reference proteome</keyword>
<reference evidence="2 3" key="1">
    <citation type="submission" date="2015-08" db="EMBL/GenBank/DDBJ databases">
        <authorList>
            <person name="Babu N.S."/>
            <person name="Beckwith C.J."/>
            <person name="Beseler K.G."/>
            <person name="Brison A."/>
            <person name="Carone J.V."/>
            <person name="Caskin T.P."/>
            <person name="Diamond M."/>
            <person name="Durham M.E."/>
            <person name="Foxe J.M."/>
            <person name="Go M."/>
            <person name="Henderson B.A."/>
            <person name="Jones I.B."/>
            <person name="McGettigan J.A."/>
            <person name="Micheletti S.J."/>
            <person name="Nasrallah M.E."/>
            <person name="Ortiz D."/>
            <person name="Piller C.R."/>
            <person name="Privatt S.R."/>
            <person name="Schneider S.L."/>
            <person name="Sharp S."/>
            <person name="Smith T.C."/>
            <person name="Stanton J.D."/>
            <person name="Ullery H.E."/>
            <person name="Wilson R.J."/>
            <person name="Serrano M.G."/>
            <person name="Buck G."/>
            <person name="Lee V."/>
            <person name="Wang Y."/>
            <person name="Carvalho R."/>
            <person name="Voegtly L."/>
            <person name="Shi R."/>
            <person name="Duckworth R."/>
            <person name="Johnson A."/>
            <person name="Loviza R."/>
            <person name="Walstead R."/>
            <person name="Shah Z."/>
            <person name="Kiflezghi M."/>
            <person name="Wade K."/>
            <person name="Ball S.L."/>
            <person name="Bradley K.W."/>
            <person name="Asai D.J."/>
            <person name="Bowman C.A."/>
            <person name="Russell D.A."/>
            <person name="Pope W.H."/>
            <person name="Jacobs-Sera D."/>
            <person name="Hendrix R.W."/>
            <person name="Hatfull G.F."/>
        </authorList>
    </citation>
    <scope>NUCLEOTIDE SEQUENCE [LARGE SCALE GENOMIC DNA]</scope>
    <source>
        <strain evidence="2 3">DSM 27648</strain>
    </source>
</reference>
<evidence type="ECO:0000313" key="3">
    <source>
        <dbReference type="Proteomes" id="UP000064967"/>
    </source>
</evidence>
<accession>A0A0K1QFU5</accession>
<dbReference type="AlphaFoldDB" id="A0A0K1QFU5"/>
<sequence>MRRARTRDTRLVLGRRVVDAPARRTRLAATAPRRTAGRRARPRSAVLDLREVFLRSVVGPRPTFDVTLRETLAERRFGAAFFFATVLPTARRLLRTAGLTDARDPLATLEAARFTPRVAFRAGRAVRFLVVDTLRRIIVRLLVSTDLVDVGDGRAARRAPAGPRGASSPSAFTTDGKQTL</sequence>
<name>A0A0K1QFU5_9BACT</name>
<evidence type="ECO:0000313" key="2">
    <source>
        <dbReference type="EMBL" id="AKV04532.1"/>
    </source>
</evidence>
<evidence type="ECO:0000256" key="1">
    <source>
        <dbReference type="SAM" id="MobiDB-lite"/>
    </source>
</evidence>
<protein>
    <submittedName>
        <fullName evidence="2">Uncharacterized protein</fullName>
    </submittedName>
</protein>
<feature type="compositionally biased region" description="Low complexity" evidence="1">
    <location>
        <begin position="158"/>
        <end position="171"/>
    </location>
</feature>
<dbReference type="KEGG" id="llu:AKJ09_11195"/>
<feature type="region of interest" description="Disordered" evidence="1">
    <location>
        <begin position="155"/>
        <end position="180"/>
    </location>
</feature>
<organism evidence="2 3">
    <name type="scientific">Labilithrix luteola</name>
    <dbReference type="NCBI Taxonomy" id="1391654"/>
    <lineage>
        <taxon>Bacteria</taxon>
        <taxon>Pseudomonadati</taxon>
        <taxon>Myxococcota</taxon>
        <taxon>Polyangia</taxon>
        <taxon>Polyangiales</taxon>
        <taxon>Labilitrichaceae</taxon>
        <taxon>Labilithrix</taxon>
    </lineage>
</organism>
<dbReference type="EMBL" id="CP012333">
    <property type="protein sequence ID" value="AKV04532.1"/>
    <property type="molecule type" value="Genomic_DNA"/>
</dbReference>
<gene>
    <name evidence="2" type="ORF">AKJ09_11195</name>
</gene>